<protein>
    <recommendedName>
        <fullName evidence="2">Integrase catalytic domain-containing protein</fullName>
    </recommendedName>
</protein>
<evidence type="ECO:0000256" key="1">
    <source>
        <dbReference type="SAM" id="Phobius"/>
    </source>
</evidence>
<keyword evidence="1" id="KW-1133">Transmembrane helix</keyword>
<accession>A0A2T0G8K1</accession>
<dbReference type="Proteomes" id="UP000238573">
    <property type="component" value="Unassembled WGS sequence"/>
</dbReference>
<dbReference type="EMBL" id="PVSZ01000003">
    <property type="protein sequence ID" value="PRT72383.1"/>
    <property type="molecule type" value="Genomic_DNA"/>
</dbReference>
<dbReference type="AlphaFoldDB" id="A0A2T0G8K1"/>
<name>A0A2T0G8K1_STRAP</name>
<evidence type="ECO:0000313" key="3">
    <source>
        <dbReference type="EMBL" id="PRT72383.1"/>
    </source>
</evidence>
<evidence type="ECO:0000259" key="2">
    <source>
        <dbReference type="Pfam" id="PF13333"/>
    </source>
</evidence>
<comment type="caution">
    <text evidence="3">The sequence shown here is derived from an EMBL/GenBank/DDBJ whole genome shotgun (WGS) entry which is preliminary data.</text>
</comment>
<gene>
    <name evidence="3" type="ORF">C6A27_01420</name>
</gene>
<feature type="transmembrane region" description="Helical" evidence="1">
    <location>
        <begin position="46"/>
        <end position="66"/>
    </location>
</feature>
<dbReference type="GO" id="GO:0015074">
    <property type="term" value="P:DNA integration"/>
    <property type="evidence" value="ECO:0007669"/>
    <property type="project" value="InterPro"/>
</dbReference>
<dbReference type="Pfam" id="PF13333">
    <property type="entry name" value="rve_2"/>
    <property type="match status" value="1"/>
</dbReference>
<proteinExistence type="predicted"/>
<feature type="domain" description="Integrase catalytic" evidence="2">
    <location>
        <begin position="15"/>
        <end position="38"/>
    </location>
</feature>
<keyword evidence="1" id="KW-0472">Membrane</keyword>
<keyword evidence="1" id="KW-0812">Transmembrane</keyword>
<dbReference type="InterPro" id="IPR001584">
    <property type="entry name" value="Integrase_cat-core"/>
</dbReference>
<organism evidence="3 4">
    <name type="scientific">Streptococcus anginosus</name>
    <dbReference type="NCBI Taxonomy" id="1328"/>
    <lineage>
        <taxon>Bacteria</taxon>
        <taxon>Bacillati</taxon>
        <taxon>Bacillota</taxon>
        <taxon>Bacilli</taxon>
        <taxon>Lactobacillales</taxon>
        <taxon>Streptococcaceae</taxon>
        <taxon>Streptococcus</taxon>
        <taxon>Streptococcus anginosus group</taxon>
    </lineage>
</organism>
<evidence type="ECO:0000313" key="4">
    <source>
        <dbReference type="Proteomes" id="UP000238573"/>
    </source>
</evidence>
<reference evidence="3 4" key="1">
    <citation type="journal article" date="1993" name="J. Dent. Res.">
        <title>The isolation and characterization of milleri group streptococci from dental periapical abscesses.</title>
        <authorList>
            <person name="Fisher L.E."/>
            <person name="Russell R.R."/>
        </authorList>
    </citation>
    <scope>NUCLEOTIDE SEQUENCE [LARGE SCALE GENOMIC DNA]</scope>
    <source>
        <strain evidence="3 4">OUP21</strain>
    </source>
</reference>
<sequence>MRMHFDDDYYFKADSYNHKRIKTKLKGLSPVQYKTKSFQQLFWSQHTVFCFFFCKNSLFITLILGVS</sequence>